<dbReference type="AlphaFoldDB" id="A0AAD6TQJ1"/>
<feature type="transmembrane region" description="Helical" evidence="2">
    <location>
        <begin position="87"/>
        <end position="105"/>
    </location>
</feature>
<gene>
    <name evidence="4" type="ORF">B0H15DRAFT_872079</name>
</gene>
<feature type="compositionally biased region" description="Basic and acidic residues" evidence="1">
    <location>
        <begin position="312"/>
        <end position="329"/>
    </location>
</feature>
<feature type="domain" description="DUF6534" evidence="3">
    <location>
        <begin position="164"/>
        <end position="250"/>
    </location>
</feature>
<dbReference type="Pfam" id="PF20152">
    <property type="entry name" value="DUF6534"/>
    <property type="match status" value="1"/>
</dbReference>
<evidence type="ECO:0000259" key="3">
    <source>
        <dbReference type="Pfam" id="PF20152"/>
    </source>
</evidence>
<accession>A0AAD6TQJ1</accession>
<feature type="transmembrane region" description="Helical" evidence="2">
    <location>
        <begin position="6"/>
        <end position="25"/>
    </location>
</feature>
<keyword evidence="2" id="KW-0472">Membrane</keyword>
<dbReference type="PANTHER" id="PTHR40465:SF1">
    <property type="entry name" value="DUF6534 DOMAIN-CONTAINING PROTEIN"/>
    <property type="match status" value="1"/>
</dbReference>
<evidence type="ECO:0000256" key="1">
    <source>
        <dbReference type="SAM" id="MobiDB-lite"/>
    </source>
</evidence>
<evidence type="ECO:0000313" key="4">
    <source>
        <dbReference type="EMBL" id="KAJ7066900.1"/>
    </source>
</evidence>
<dbReference type="PANTHER" id="PTHR40465">
    <property type="entry name" value="CHROMOSOME 1, WHOLE GENOME SHOTGUN SEQUENCE"/>
    <property type="match status" value="1"/>
</dbReference>
<name>A0AAD6TQJ1_9AGAR</name>
<evidence type="ECO:0000313" key="5">
    <source>
        <dbReference type="Proteomes" id="UP001222325"/>
    </source>
</evidence>
<feature type="transmembrane region" description="Helical" evidence="2">
    <location>
        <begin position="158"/>
        <end position="178"/>
    </location>
</feature>
<dbReference type="InterPro" id="IPR045339">
    <property type="entry name" value="DUF6534"/>
</dbReference>
<protein>
    <recommendedName>
        <fullName evidence="3">DUF6534 domain-containing protein</fullName>
    </recommendedName>
</protein>
<feature type="region of interest" description="Disordered" evidence="1">
    <location>
        <begin position="304"/>
        <end position="335"/>
    </location>
</feature>
<keyword evidence="2" id="KW-1133">Transmembrane helix</keyword>
<keyword evidence="5" id="KW-1185">Reference proteome</keyword>
<feature type="transmembrane region" description="Helical" evidence="2">
    <location>
        <begin position="117"/>
        <end position="138"/>
    </location>
</feature>
<organism evidence="4 5">
    <name type="scientific">Mycena belliarum</name>
    <dbReference type="NCBI Taxonomy" id="1033014"/>
    <lineage>
        <taxon>Eukaryota</taxon>
        <taxon>Fungi</taxon>
        <taxon>Dikarya</taxon>
        <taxon>Basidiomycota</taxon>
        <taxon>Agaricomycotina</taxon>
        <taxon>Agaricomycetes</taxon>
        <taxon>Agaricomycetidae</taxon>
        <taxon>Agaricales</taxon>
        <taxon>Marasmiineae</taxon>
        <taxon>Mycenaceae</taxon>
        <taxon>Mycena</taxon>
    </lineage>
</organism>
<comment type="caution">
    <text evidence="4">The sequence shown here is derived from an EMBL/GenBank/DDBJ whole genome shotgun (WGS) entry which is preliminary data.</text>
</comment>
<sequence length="335" mass="36699">MGNQFDLSLGCLLMSSWANMVLFTLELKEIAKYFGRYKNDAAFNKIMVLIALTGDTLTVVACLSSTYLYMVTHWGEQAYLISQPWGIAGYVTGTGITGAAVQIFLTRMLFRLTKQWFWLPIIGLFIAVGVAGAGATAGTLILDSSIAARPGLVKWVTVWLSGCIAADFFITAILVRTFRNLQSEIGRGDTRDLLSRLSIAAVRNGSITTAVTIVTIVLFKLQPETNTALMLEITIGRVYSLCMLSNLNNRVWRTDTKHRIIESTKAPTHGYGGETAAGAGTVVRIQKDVQYTVTRDDGIPLDALPFGSSRKQQTDAERGGEYEKNDHKGASFVEF</sequence>
<feature type="transmembrane region" description="Helical" evidence="2">
    <location>
        <begin position="199"/>
        <end position="221"/>
    </location>
</feature>
<proteinExistence type="predicted"/>
<dbReference type="Proteomes" id="UP001222325">
    <property type="component" value="Unassembled WGS sequence"/>
</dbReference>
<feature type="transmembrane region" description="Helical" evidence="2">
    <location>
        <begin position="46"/>
        <end position="67"/>
    </location>
</feature>
<keyword evidence="2" id="KW-0812">Transmembrane</keyword>
<reference evidence="4" key="1">
    <citation type="submission" date="2023-03" db="EMBL/GenBank/DDBJ databases">
        <title>Massive genome expansion in bonnet fungi (Mycena s.s.) driven by repeated elements and novel gene families across ecological guilds.</title>
        <authorList>
            <consortium name="Lawrence Berkeley National Laboratory"/>
            <person name="Harder C.B."/>
            <person name="Miyauchi S."/>
            <person name="Viragh M."/>
            <person name="Kuo A."/>
            <person name="Thoen E."/>
            <person name="Andreopoulos B."/>
            <person name="Lu D."/>
            <person name="Skrede I."/>
            <person name="Drula E."/>
            <person name="Henrissat B."/>
            <person name="Morin E."/>
            <person name="Kohler A."/>
            <person name="Barry K."/>
            <person name="LaButti K."/>
            <person name="Morin E."/>
            <person name="Salamov A."/>
            <person name="Lipzen A."/>
            <person name="Mereny Z."/>
            <person name="Hegedus B."/>
            <person name="Baldrian P."/>
            <person name="Stursova M."/>
            <person name="Weitz H."/>
            <person name="Taylor A."/>
            <person name="Grigoriev I.V."/>
            <person name="Nagy L.G."/>
            <person name="Martin F."/>
            <person name="Kauserud H."/>
        </authorList>
    </citation>
    <scope>NUCLEOTIDE SEQUENCE</scope>
    <source>
        <strain evidence="4">CBHHK173m</strain>
    </source>
</reference>
<dbReference type="EMBL" id="JARJCN010000156">
    <property type="protein sequence ID" value="KAJ7066900.1"/>
    <property type="molecule type" value="Genomic_DNA"/>
</dbReference>
<evidence type="ECO:0000256" key="2">
    <source>
        <dbReference type="SAM" id="Phobius"/>
    </source>
</evidence>